<keyword evidence="3 5" id="KW-0378">Hydrolase</keyword>
<dbReference type="InterPro" id="IPR000209">
    <property type="entry name" value="Peptidase_S8/S53_dom"/>
</dbReference>
<dbReference type="InterPro" id="IPR034058">
    <property type="entry name" value="TagA/B/C/D_pept_dom"/>
</dbReference>
<dbReference type="InterPro" id="IPR008979">
    <property type="entry name" value="Galactose-bd-like_sf"/>
</dbReference>
<evidence type="ECO:0000256" key="5">
    <source>
        <dbReference type="PROSITE-ProRule" id="PRU01240"/>
    </source>
</evidence>
<feature type="active site" description="Charge relay system" evidence="5">
    <location>
        <position position="333"/>
    </location>
</feature>
<dbReference type="InterPro" id="IPR051048">
    <property type="entry name" value="Peptidase_S8/S53_subtilisin"/>
</dbReference>
<dbReference type="Gene3D" id="2.60.120.380">
    <property type="match status" value="1"/>
</dbReference>
<keyword evidence="6" id="KW-0175">Coiled coil</keyword>
<evidence type="ECO:0000259" key="8">
    <source>
        <dbReference type="Pfam" id="PF18962"/>
    </source>
</evidence>
<comment type="caution">
    <text evidence="9">The sequence shown here is derived from an EMBL/GenBank/DDBJ whole genome shotgun (WGS) entry which is preliminary data.</text>
</comment>
<evidence type="ECO:0000256" key="1">
    <source>
        <dbReference type="ARBA" id="ARBA00022670"/>
    </source>
</evidence>
<evidence type="ECO:0000256" key="2">
    <source>
        <dbReference type="ARBA" id="ARBA00022729"/>
    </source>
</evidence>
<dbReference type="InterPro" id="IPR023828">
    <property type="entry name" value="Peptidase_S8_Ser-AS"/>
</dbReference>
<evidence type="ECO:0000313" key="10">
    <source>
        <dbReference type="Proteomes" id="UP000798602"/>
    </source>
</evidence>
<keyword evidence="10" id="KW-1185">Reference proteome</keyword>
<dbReference type="InterPro" id="IPR015500">
    <property type="entry name" value="Peptidase_S8_subtilisin-rel"/>
</dbReference>
<dbReference type="PROSITE" id="PS00138">
    <property type="entry name" value="SUBTILASE_SER"/>
    <property type="match status" value="1"/>
</dbReference>
<reference evidence="10" key="1">
    <citation type="submission" date="2020-01" db="EMBL/GenBank/DDBJ databases">
        <title>Sphingomonas sp. strain CSW-10.</title>
        <authorList>
            <person name="Chen W.-M."/>
        </authorList>
    </citation>
    <scope>NUCLEOTIDE SEQUENCE [LARGE SCALE GENOMIC DNA]</scope>
    <source>
        <strain evidence="10">NST-5</strain>
    </source>
</reference>
<keyword evidence="4 5" id="KW-0720">Serine protease</keyword>
<evidence type="ECO:0000313" key="9">
    <source>
        <dbReference type="EMBL" id="NBL64404.1"/>
    </source>
</evidence>
<dbReference type="NCBIfam" id="TIGR04183">
    <property type="entry name" value="Por_Secre_tail"/>
    <property type="match status" value="1"/>
</dbReference>
<name>A0ABW9Z6W7_9FLAO</name>
<dbReference type="PRINTS" id="PR00723">
    <property type="entry name" value="SUBTILISIN"/>
</dbReference>
<evidence type="ECO:0000256" key="6">
    <source>
        <dbReference type="SAM" id="Coils"/>
    </source>
</evidence>
<dbReference type="SUPFAM" id="SSF49785">
    <property type="entry name" value="Galactose-binding domain-like"/>
    <property type="match status" value="1"/>
</dbReference>
<dbReference type="InterPro" id="IPR026444">
    <property type="entry name" value="Secre_tail"/>
</dbReference>
<gene>
    <name evidence="9" type="ORF">GV828_04205</name>
</gene>
<evidence type="ECO:0000256" key="3">
    <source>
        <dbReference type="ARBA" id="ARBA00022801"/>
    </source>
</evidence>
<dbReference type="CDD" id="cd04842">
    <property type="entry name" value="Peptidases_S8_Kp43_protease"/>
    <property type="match status" value="1"/>
</dbReference>
<dbReference type="PROSITE" id="PS51892">
    <property type="entry name" value="SUBTILASE"/>
    <property type="match status" value="1"/>
</dbReference>
<dbReference type="RefSeq" id="WP_166536232.1">
    <property type="nucleotide sequence ID" value="NZ_JAABLM010000004.1"/>
</dbReference>
<evidence type="ECO:0000259" key="7">
    <source>
        <dbReference type="Pfam" id="PF00082"/>
    </source>
</evidence>
<dbReference type="Pfam" id="PF18962">
    <property type="entry name" value="Por_Secre_tail"/>
    <property type="match status" value="1"/>
</dbReference>
<feature type="domain" description="Peptidase S8/S53" evidence="7">
    <location>
        <begin position="144"/>
        <end position="387"/>
    </location>
</feature>
<keyword evidence="2" id="KW-0732">Signal</keyword>
<dbReference type="PANTHER" id="PTHR43399">
    <property type="entry name" value="SUBTILISIN-RELATED"/>
    <property type="match status" value="1"/>
</dbReference>
<feature type="active site" description="Charge relay system" evidence="5">
    <location>
        <position position="150"/>
    </location>
</feature>
<organism evidence="9 10">
    <name type="scientific">Flavobacterium ichthyis</name>
    <dbReference type="NCBI Taxonomy" id="2698827"/>
    <lineage>
        <taxon>Bacteria</taxon>
        <taxon>Pseudomonadati</taxon>
        <taxon>Bacteroidota</taxon>
        <taxon>Flavobacteriia</taxon>
        <taxon>Flavobacteriales</taxon>
        <taxon>Flavobacteriaceae</taxon>
        <taxon>Flavobacterium</taxon>
    </lineage>
</organism>
<dbReference type="SUPFAM" id="SSF52743">
    <property type="entry name" value="Subtilisin-like"/>
    <property type="match status" value="1"/>
</dbReference>
<evidence type="ECO:0000256" key="4">
    <source>
        <dbReference type="ARBA" id="ARBA00022825"/>
    </source>
</evidence>
<dbReference type="PANTHER" id="PTHR43399:SF5">
    <property type="entry name" value="PEPTIDASE S8 FAMILY WITH PROTEASE-ASSOCIATED DOMAIN"/>
    <property type="match status" value="1"/>
</dbReference>
<dbReference type="Proteomes" id="UP000798602">
    <property type="component" value="Unassembled WGS sequence"/>
</dbReference>
<accession>A0ABW9Z6W7</accession>
<dbReference type="EMBL" id="JAABLM010000004">
    <property type="protein sequence ID" value="NBL64404.1"/>
    <property type="molecule type" value="Genomic_DNA"/>
</dbReference>
<comment type="similarity">
    <text evidence="5">Belongs to the peptidase S8 family.</text>
</comment>
<dbReference type="Gene3D" id="3.40.50.200">
    <property type="entry name" value="Peptidase S8/S53 domain"/>
    <property type="match status" value="1"/>
</dbReference>
<sequence length="621" mass="67631">MKKILFLLLISSITYAQTKEELKKIVDKTDIDNLNILSDKLSKEYQQAQERINDFLSKNPEYSKRVRDGFVIKEIYDIDNYGHPLYNVTFNRNAAVTARANALYTGGSLGLDIEGQNMTAGIWDGGAARVTHNEFQGRVFAADGAGFDDHATHVTGTIIAAGLNPLLRGLAFRANARSYDWNSDSTEMASAAAGGLLVSNHSYGPDASSLPLWMFGAYDSRARSVDQITFAAPYYLPVTAAGNDRDSYAIYNPTKDGYDLIAGFNTAKNFLTVGAVNQVLNYTGPSSITMSNFSNWGPTDDGRIKPEVVTKGVSVRSTLSSSDTDQGVLNGTSMASPGVAGTALLLQQYYNSLNGNYMRAATLKGLIMHSADEAGLFEGPDYRHGWGLINAERAATIIRDKGVSSIIDELSLLNTASYTFDISSFGSEPLMLSISWTDRPATSVNTGTNDPSTLYLVNDLDVRITKDGTTYYPWTLNPSNPSAEGLRTEDNFRDNYEKVQIDNPNGVYSVTVTHKGSLTGGQQPYSLIVSGPQLSLSNENFKLDRAAISIYPNPANDILNLAFNDNIQITNLTVLDITGKVINANFDLNDKSINVSALQSGVYFLRIATENSVVTKKFVKK</sequence>
<protein>
    <submittedName>
        <fullName evidence="9">S8 family serine peptidase</fullName>
    </submittedName>
</protein>
<feature type="domain" description="Secretion system C-terminal sorting" evidence="8">
    <location>
        <begin position="550"/>
        <end position="619"/>
    </location>
</feature>
<dbReference type="InterPro" id="IPR036852">
    <property type="entry name" value="Peptidase_S8/S53_dom_sf"/>
</dbReference>
<dbReference type="Pfam" id="PF00082">
    <property type="entry name" value="Peptidase_S8"/>
    <property type="match status" value="1"/>
</dbReference>
<keyword evidence="1 5" id="KW-0645">Protease</keyword>
<proteinExistence type="inferred from homology"/>
<feature type="active site" description="Charge relay system" evidence="5">
    <location>
        <position position="124"/>
    </location>
</feature>
<feature type="coiled-coil region" evidence="6">
    <location>
        <begin position="31"/>
        <end position="58"/>
    </location>
</feature>